<dbReference type="Proteomes" id="UP000326924">
    <property type="component" value="Unassembled WGS sequence"/>
</dbReference>
<feature type="compositionally biased region" description="Basic and acidic residues" evidence="1">
    <location>
        <begin position="195"/>
        <end position="207"/>
    </location>
</feature>
<dbReference type="AlphaFoldDB" id="A0A5J5EGZ6"/>
<proteinExistence type="predicted"/>
<reference evidence="2 3" key="1">
    <citation type="submission" date="2019-09" db="EMBL/GenBank/DDBJ databases">
        <title>Draft genome of the ectomycorrhizal ascomycete Sphaerosporella brunnea.</title>
        <authorList>
            <consortium name="DOE Joint Genome Institute"/>
            <person name="Benucci G.M."/>
            <person name="Marozzi G."/>
            <person name="Antonielli L."/>
            <person name="Sanchez S."/>
            <person name="Marco P."/>
            <person name="Wang X."/>
            <person name="Falini L.B."/>
            <person name="Barry K."/>
            <person name="Haridas S."/>
            <person name="Lipzen A."/>
            <person name="Labutti K."/>
            <person name="Grigoriev I.V."/>
            <person name="Murat C."/>
            <person name="Martin F."/>
            <person name="Albertini E."/>
            <person name="Donnini D."/>
            <person name="Bonito G."/>
        </authorList>
    </citation>
    <scope>NUCLEOTIDE SEQUENCE [LARGE SCALE GENOMIC DNA]</scope>
    <source>
        <strain evidence="2 3">Sb_GMNB300</strain>
    </source>
</reference>
<accession>A0A5J5EGZ6</accession>
<feature type="region of interest" description="Disordered" evidence="1">
    <location>
        <begin position="184"/>
        <end position="213"/>
    </location>
</feature>
<protein>
    <submittedName>
        <fullName evidence="2">Uncharacterized protein</fullName>
    </submittedName>
</protein>
<dbReference type="InParanoid" id="A0A5J5EGZ6"/>
<evidence type="ECO:0000313" key="2">
    <source>
        <dbReference type="EMBL" id="KAA8894216.1"/>
    </source>
</evidence>
<gene>
    <name evidence="2" type="ORF">FN846DRAFT_434678</name>
</gene>
<feature type="region of interest" description="Disordered" evidence="1">
    <location>
        <begin position="137"/>
        <end position="169"/>
    </location>
</feature>
<evidence type="ECO:0000313" key="3">
    <source>
        <dbReference type="Proteomes" id="UP000326924"/>
    </source>
</evidence>
<name>A0A5J5EGZ6_9PEZI</name>
<organism evidence="2 3">
    <name type="scientific">Sphaerosporella brunnea</name>
    <dbReference type="NCBI Taxonomy" id="1250544"/>
    <lineage>
        <taxon>Eukaryota</taxon>
        <taxon>Fungi</taxon>
        <taxon>Dikarya</taxon>
        <taxon>Ascomycota</taxon>
        <taxon>Pezizomycotina</taxon>
        <taxon>Pezizomycetes</taxon>
        <taxon>Pezizales</taxon>
        <taxon>Pyronemataceae</taxon>
        <taxon>Sphaerosporella</taxon>
    </lineage>
</organism>
<dbReference type="EMBL" id="VXIS01000356">
    <property type="protein sequence ID" value="KAA8894216.1"/>
    <property type="molecule type" value="Genomic_DNA"/>
</dbReference>
<sequence length="213" mass="23920">MVMLKRDGGGGRDVVCLGWDRRRRVRLEPVLPLPGLCTSSCRFGSQWRVLTGSSDCTRFGVGQTPRLAILCSNSMTLTARSYGSMTPLCIPSNTTRKLQPEQTGNCKGINDNPQFMDTHKPPTKADARKNVCAVSNKQPETRIQKAPSPHARNTDPEQYINHQQNRHVPRRTFIQDRMNTTNKQTKNIGASIAKPENDKICTEENKKKSSYSY</sequence>
<keyword evidence="3" id="KW-1185">Reference proteome</keyword>
<evidence type="ECO:0000256" key="1">
    <source>
        <dbReference type="SAM" id="MobiDB-lite"/>
    </source>
</evidence>
<comment type="caution">
    <text evidence="2">The sequence shown here is derived from an EMBL/GenBank/DDBJ whole genome shotgun (WGS) entry which is preliminary data.</text>
</comment>